<evidence type="ECO:0000256" key="7">
    <source>
        <dbReference type="ARBA" id="ARBA00022908"/>
    </source>
</evidence>
<dbReference type="Pfam" id="PF00665">
    <property type="entry name" value="rve"/>
    <property type="match status" value="1"/>
</dbReference>
<dbReference type="SUPFAM" id="SSF50122">
    <property type="entry name" value="DNA-binding domain of retroviral integrase"/>
    <property type="match status" value="1"/>
</dbReference>
<comment type="caution">
    <text evidence="13">The sequence shown here is derived from an EMBL/GenBank/DDBJ whole genome shotgun (WGS) entry which is preliminary data.</text>
</comment>
<accession>A0A7J7Z5T5</accession>
<dbReference type="SUPFAM" id="SSF53098">
    <property type="entry name" value="Ribonuclease H-like"/>
    <property type="match status" value="1"/>
</dbReference>
<keyword evidence="7" id="KW-0229">DNA integration</keyword>
<dbReference type="InterPro" id="IPR036862">
    <property type="entry name" value="Integrase_C_dom_sf_retrovir"/>
</dbReference>
<evidence type="ECO:0000259" key="12">
    <source>
        <dbReference type="PROSITE" id="PS51027"/>
    </source>
</evidence>
<evidence type="ECO:0000256" key="9">
    <source>
        <dbReference type="ARBA" id="ARBA00023125"/>
    </source>
</evidence>
<dbReference type="GO" id="GO:0016787">
    <property type="term" value="F:hydrolase activity"/>
    <property type="evidence" value="ECO:0007669"/>
    <property type="project" value="UniProtKB-KW"/>
</dbReference>
<keyword evidence="14" id="KW-1185">Reference proteome</keyword>
<feature type="domain" description="Integrase catalytic" evidence="11">
    <location>
        <begin position="1"/>
        <end position="153"/>
    </location>
</feature>
<evidence type="ECO:0000256" key="5">
    <source>
        <dbReference type="ARBA" id="ARBA00022759"/>
    </source>
</evidence>
<keyword evidence="6" id="KW-0378">Hydrolase</keyword>
<dbReference type="Proteomes" id="UP000527355">
    <property type="component" value="Unassembled WGS sequence"/>
</dbReference>
<dbReference type="GO" id="GO:0003964">
    <property type="term" value="F:RNA-directed DNA polymerase activity"/>
    <property type="evidence" value="ECO:0007669"/>
    <property type="project" value="UniProtKB-KW"/>
</dbReference>
<dbReference type="PANTHER" id="PTHR41694:SF3">
    <property type="entry name" value="RNA-DIRECTED DNA POLYMERASE-RELATED"/>
    <property type="match status" value="1"/>
</dbReference>
<proteinExistence type="predicted"/>
<dbReference type="InterPro" id="IPR001584">
    <property type="entry name" value="Integrase_cat-core"/>
</dbReference>
<feature type="DNA-binding region" description="Integrase-type" evidence="10">
    <location>
        <begin position="161"/>
        <end position="210"/>
    </location>
</feature>
<dbReference type="Gene3D" id="3.30.420.10">
    <property type="entry name" value="Ribonuclease H-like superfamily/Ribonuclease H"/>
    <property type="match status" value="1"/>
</dbReference>
<evidence type="ECO:0000256" key="1">
    <source>
        <dbReference type="ARBA" id="ARBA00022679"/>
    </source>
</evidence>
<evidence type="ECO:0000256" key="2">
    <source>
        <dbReference type="ARBA" id="ARBA00022695"/>
    </source>
</evidence>
<keyword evidence="5" id="KW-0255">Endonuclease</keyword>
<dbReference type="PANTHER" id="PTHR41694">
    <property type="entry name" value="ENDOGENOUS RETROVIRUS GROUP K MEMBER POL PROTEIN"/>
    <property type="match status" value="1"/>
</dbReference>
<protein>
    <recommendedName>
        <fullName evidence="15">Integrase catalytic domain-containing protein</fullName>
    </recommendedName>
</protein>
<keyword evidence="4" id="KW-0479">Metal-binding</keyword>
<feature type="domain" description="Integrase-type" evidence="12">
    <location>
        <begin position="161"/>
        <end position="210"/>
    </location>
</feature>
<dbReference type="GO" id="GO:0046872">
    <property type="term" value="F:metal ion binding"/>
    <property type="evidence" value="ECO:0007669"/>
    <property type="project" value="UniProtKB-KW"/>
</dbReference>
<keyword evidence="9" id="KW-0238">DNA-binding</keyword>
<dbReference type="GO" id="GO:0003677">
    <property type="term" value="F:DNA binding"/>
    <property type="evidence" value="ECO:0007669"/>
    <property type="project" value="UniProtKB-KW"/>
</dbReference>
<evidence type="ECO:0000256" key="3">
    <source>
        <dbReference type="ARBA" id="ARBA00022722"/>
    </source>
</evidence>
<dbReference type="PROSITE" id="PS50994">
    <property type="entry name" value="INTEGRASE"/>
    <property type="match status" value="1"/>
</dbReference>
<evidence type="ECO:0000256" key="10">
    <source>
        <dbReference type="PROSITE-ProRule" id="PRU00506"/>
    </source>
</evidence>
<dbReference type="GO" id="GO:0015074">
    <property type="term" value="P:DNA integration"/>
    <property type="evidence" value="ECO:0007669"/>
    <property type="project" value="UniProtKB-KW"/>
</dbReference>
<gene>
    <name evidence="13" type="ORF">mMyoMyo1_010465</name>
</gene>
<dbReference type="Pfam" id="PF00552">
    <property type="entry name" value="IN_DBD_C"/>
    <property type="match status" value="1"/>
</dbReference>
<dbReference type="InterPro" id="IPR012337">
    <property type="entry name" value="RNaseH-like_sf"/>
</dbReference>
<reference evidence="13 14" key="1">
    <citation type="journal article" date="2020" name="Nature">
        <title>Six reference-quality genomes reveal evolution of bat adaptations.</title>
        <authorList>
            <person name="Jebb D."/>
            <person name="Huang Z."/>
            <person name="Pippel M."/>
            <person name="Hughes G.M."/>
            <person name="Lavrichenko K."/>
            <person name="Devanna P."/>
            <person name="Winkler S."/>
            <person name="Jermiin L.S."/>
            <person name="Skirmuntt E.C."/>
            <person name="Katzourakis A."/>
            <person name="Burkitt-Gray L."/>
            <person name="Ray D.A."/>
            <person name="Sullivan K.A.M."/>
            <person name="Roscito J.G."/>
            <person name="Kirilenko B.M."/>
            <person name="Davalos L.M."/>
            <person name="Corthals A.P."/>
            <person name="Power M.L."/>
            <person name="Jones G."/>
            <person name="Ransome R.D."/>
            <person name="Dechmann D.K.N."/>
            <person name="Locatelli A.G."/>
            <person name="Puechmaille S.J."/>
            <person name="Fedrigo O."/>
            <person name="Jarvis E.D."/>
            <person name="Hiller M."/>
            <person name="Vernes S.C."/>
            <person name="Myers E.W."/>
            <person name="Teeling E.C."/>
        </authorList>
    </citation>
    <scope>NUCLEOTIDE SEQUENCE [LARGE SCALE GENOMIC DNA]</scope>
    <source>
        <strain evidence="13">MMyoMyo1</strain>
        <tissue evidence="13">Flight muscle</tissue>
    </source>
</reference>
<evidence type="ECO:0000313" key="14">
    <source>
        <dbReference type="Proteomes" id="UP000527355"/>
    </source>
</evidence>
<dbReference type="EMBL" id="JABWUV010000003">
    <property type="protein sequence ID" value="KAF6369060.1"/>
    <property type="molecule type" value="Genomic_DNA"/>
</dbReference>
<evidence type="ECO:0000256" key="6">
    <source>
        <dbReference type="ARBA" id="ARBA00022801"/>
    </source>
</evidence>
<dbReference type="InterPro" id="IPR036397">
    <property type="entry name" value="RNaseH_sf"/>
</dbReference>
<evidence type="ECO:0000256" key="8">
    <source>
        <dbReference type="ARBA" id="ARBA00022918"/>
    </source>
</evidence>
<keyword evidence="3" id="KW-0540">Nuclease</keyword>
<dbReference type="GO" id="GO:0004519">
    <property type="term" value="F:endonuclease activity"/>
    <property type="evidence" value="ECO:0007669"/>
    <property type="project" value="UniProtKB-KW"/>
</dbReference>
<keyword evidence="1" id="KW-0808">Transferase</keyword>
<sequence length="214" mass="24014">MPYWQADVTHVPSFGRLKYVHVIIDTCSGAMYAQAHTGEKTRHAIATLKGAFLTLGFPWEIKTDNGPCYTSKAFQLFLTKHNIKHVTGIPYNPQGQAIVERQNKELKTQIQKEKEGGNTGTPQQLLQQALLTLNYFHFAPDGLPPIFKHWGGLRDIPTLLPLIWWRDPLTGAWKGPNPLLTQGRGFACVFPEGEKNPTWIPARSIKPCTTSDEP</sequence>
<evidence type="ECO:0000256" key="4">
    <source>
        <dbReference type="ARBA" id="ARBA00022723"/>
    </source>
</evidence>
<dbReference type="AlphaFoldDB" id="A0A7J7Z5T5"/>
<keyword evidence="2" id="KW-0548">Nucleotidyltransferase</keyword>
<dbReference type="PROSITE" id="PS51027">
    <property type="entry name" value="INTEGRASE_DBD"/>
    <property type="match status" value="1"/>
</dbReference>
<keyword evidence="8" id="KW-0695">RNA-directed DNA polymerase</keyword>
<evidence type="ECO:0000313" key="13">
    <source>
        <dbReference type="EMBL" id="KAF6369060.1"/>
    </source>
</evidence>
<evidence type="ECO:0000259" key="11">
    <source>
        <dbReference type="PROSITE" id="PS50994"/>
    </source>
</evidence>
<organism evidence="13 14">
    <name type="scientific">Myotis myotis</name>
    <name type="common">Greater mouse-eared bat</name>
    <name type="synonym">Vespertilio myotis</name>
    <dbReference type="NCBI Taxonomy" id="51298"/>
    <lineage>
        <taxon>Eukaryota</taxon>
        <taxon>Metazoa</taxon>
        <taxon>Chordata</taxon>
        <taxon>Craniata</taxon>
        <taxon>Vertebrata</taxon>
        <taxon>Euteleostomi</taxon>
        <taxon>Mammalia</taxon>
        <taxon>Eutheria</taxon>
        <taxon>Laurasiatheria</taxon>
        <taxon>Chiroptera</taxon>
        <taxon>Yangochiroptera</taxon>
        <taxon>Vespertilionidae</taxon>
        <taxon>Myotis</taxon>
    </lineage>
</organism>
<dbReference type="Gene3D" id="2.30.30.10">
    <property type="entry name" value="Integrase, C-terminal domain superfamily, retroviral"/>
    <property type="match status" value="1"/>
</dbReference>
<dbReference type="InterPro" id="IPR001037">
    <property type="entry name" value="Integrase_C_retrovir"/>
</dbReference>
<dbReference type="GO" id="GO:0035613">
    <property type="term" value="F:RNA stem-loop binding"/>
    <property type="evidence" value="ECO:0007669"/>
    <property type="project" value="TreeGrafter"/>
</dbReference>
<name>A0A7J7Z5T5_MYOMY</name>
<evidence type="ECO:0008006" key="15">
    <source>
        <dbReference type="Google" id="ProtNLM"/>
    </source>
</evidence>